<keyword evidence="13" id="KW-0325">Glycoprotein</keyword>
<reference evidence="24 25" key="1">
    <citation type="submission" date="2019-09" db="EMBL/GenBank/DDBJ databases">
        <title>Bird 10,000 Genomes (B10K) Project - Family phase.</title>
        <authorList>
            <person name="Zhang G."/>
        </authorList>
    </citation>
    <scope>NUCLEOTIDE SEQUENCE [LARGE SCALE GENOMIC DNA]</scope>
    <source>
        <strain evidence="24">B10K-DU-002-30</strain>
        <tissue evidence="24">Muscle</tissue>
    </source>
</reference>
<keyword evidence="11 18" id="KW-0472">Membrane</keyword>
<keyword evidence="8 17" id="KW-0720">Serine protease</keyword>
<comment type="similarity">
    <text evidence="3">Belongs to the DMBT1 family.</text>
</comment>
<feature type="disulfide bond" evidence="15">
    <location>
        <begin position="637"/>
        <end position="649"/>
    </location>
</feature>
<evidence type="ECO:0000256" key="9">
    <source>
        <dbReference type="ARBA" id="ARBA00022968"/>
    </source>
</evidence>
<evidence type="ECO:0000259" key="22">
    <source>
        <dbReference type="PROSITE" id="PS50240"/>
    </source>
</evidence>
<dbReference type="InterPro" id="IPR009003">
    <property type="entry name" value="Peptidase_S1_PA"/>
</dbReference>
<dbReference type="PANTHER" id="PTHR24252:SF16">
    <property type="entry name" value="TRANSMEMBRANE SERINE PROTEASE 15"/>
    <property type="match status" value="1"/>
</dbReference>
<evidence type="ECO:0000259" key="23">
    <source>
        <dbReference type="PROSITE" id="PS50287"/>
    </source>
</evidence>
<dbReference type="PRINTS" id="PR00722">
    <property type="entry name" value="CHYMOTRYPSIN"/>
</dbReference>
<dbReference type="PRINTS" id="PR00020">
    <property type="entry name" value="MAMDOMAIN"/>
</dbReference>
<organism evidence="24 25">
    <name type="scientific">Cisticola juncidis</name>
    <dbReference type="NCBI Taxonomy" id="52622"/>
    <lineage>
        <taxon>Eukaryota</taxon>
        <taxon>Metazoa</taxon>
        <taxon>Chordata</taxon>
        <taxon>Craniata</taxon>
        <taxon>Vertebrata</taxon>
        <taxon>Euteleostomi</taxon>
        <taxon>Archelosauria</taxon>
        <taxon>Archosauria</taxon>
        <taxon>Dinosauria</taxon>
        <taxon>Saurischia</taxon>
        <taxon>Theropoda</taxon>
        <taxon>Coelurosauria</taxon>
        <taxon>Aves</taxon>
        <taxon>Neognathae</taxon>
        <taxon>Neoaves</taxon>
        <taxon>Telluraves</taxon>
        <taxon>Australaves</taxon>
        <taxon>Passeriformes</taxon>
        <taxon>Sylvioidea</taxon>
        <taxon>Cisticolidae</taxon>
        <taxon>Cisticola</taxon>
    </lineage>
</organism>
<feature type="domain" description="SRCR" evidence="23">
    <location>
        <begin position="672"/>
        <end position="782"/>
    </location>
</feature>
<keyword evidence="10 18" id="KW-1133">Transmembrane helix</keyword>
<evidence type="ECO:0000259" key="20">
    <source>
        <dbReference type="PROSITE" id="PS50024"/>
    </source>
</evidence>
<dbReference type="CDD" id="cd06263">
    <property type="entry name" value="MAM"/>
    <property type="match status" value="1"/>
</dbReference>
<feature type="non-terminal residue" evidence="24">
    <location>
        <position position="1013"/>
    </location>
</feature>
<dbReference type="InterPro" id="IPR035914">
    <property type="entry name" value="Sperma_CUB_dom_sf"/>
</dbReference>
<comment type="caution">
    <text evidence="16">Lacks conserved residue(s) required for the propagation of feature annotation.</text>
</comment>
<dbReference type="PROSITE" id="PS01180">
    <property type="entry name" value="CUB"/>
    <property type="match status" value="2"/>
</dbReference>
<feature type="disulfide bond" evidence="16">
    <location>
        <begin position="751"/>
        <end position="761"/>
    </location>
</feature>
<dbReference type="FunFam" id="2.60.120.200:FF:000128">
    <property type="entry name" value="enteropeptidase isoform X2"/>
    <property type="match status" value="1"/>
</dbReference>
<evidence type="ECO:0000256" key="15">
    <source>
        <dbReference type="PROSITE-ProRule" id="PRU00124"/>
    </source>
</evidence>
<dbReference type="SUPFAM" id="SSF56487">
    <property type="entry name" value="SRCR-like"/>
    <property type="match status" value="1"/>
</dbReference>
<evidence type="ECO:0000256" key="8">
    <source>
        <dbReference type="ARBA" id="ARBA00022825"/>
    </source>
</evidence>
<keyword evidence="12 16" id="KW-1015">Disulfide bond</keyword>
<dbReference type="InterPro" id="IPR000998">
    <property type="entry name" value="MAM_dom"/>
</dbReference>
<keyword evidence="25" id="KW-1185">Reference proteome</keyword>
<dbReference type="InterPro" id="IPR000859">
    <property type="entry name" value="CUB_dom"/>
</dbReference>
<dbReference type="InterPro" id="IPR000082">
    <property type="entry name" value="SEA_dom"/>
</dbReference>
<dbReference type="InterPro" id="IPR002172">
    <property type="entry name" value="LDrepeatLR_classA_rpt"/>
</dbReference>
<dbReference type="InterPro" id="IPR043504">
    <property type="entry name" value="Peptidase_S1_PA_chymotrypsin"/>
</dbReference>
<dbReference type="SUPFAM" id="SSF50494">
    <property type="entry name" value="Trypsin-like serine proteases"/>
    <property type="match status" value="1"/>
</dbReference>
<dbReference type="PROSITE" id="PS00134">
    <property type="entry name" value="TRYPSIN_HIS"/>
    <property type="match status" value="1"/>
</dbReference>
<dbReference type="Gene3D" id="4.10.400.10">
    <property type="entry name" value="Low-density Lipoprotein Receptor"/>
    <property type="match status" value="2"/>
</dbReference>
<evidence type="ECO:0000256" key="17">
    <source>
        <dbReference type="RuleBase" id="RU363034"/>
    </source>
</evidence>
<dbReference type="PROSITE" id="PS01209">
    <property type="entry name" value="LDLRA_1"/>
    <property type="match status" value="2"/>
</dbReference>
<dbReference type="SUPFAM" id="SSF57424">
    <property type="entry name" value="LDL receptor-like module"/>
    <property type="match status" value="2"/>
</dbReference>
<evidence type="ECO:0000259" key="21">
    <source>
        <dbReference type="PROSITE" id="PS50060"/>
    </source>
</evidence>
<dbReference type="GO" id="GO:0016020">
    <property type="term" value="C:membrane"/>
    <property type="evidence" value="ECO:0007669"/>
    <property type="project" value="UniProtKB-SubCell"/>
</dbReference>
<evidence type="ECO:0000256" key="11">
    <source>
        <dbReference type="ARBA" id="ARBA00023136"/>
    </source>
</evidence>
<dbReference type="Gene3D" id="2.60.120.290">
    <property type="entry name" value="Spermadhesin, CUB domain"/>
    <property type="match status" value="2"/>
</dbReference>
<feature type="domain" description="CUB" evidence="19">
    <location>
        <begin position="218"/>
        <end position="327"/>
    </location>
</feature>
<dbReference type="SUPFAM" id="SSF82671">
    <property type="entry name" value="SEA domain"/>
    <property type="match status" value="1"/>
</dbReference>
<dbReference type="InterPro" id="IPR001314">
    <property type="entry name" value="Peptidase_S1A"/>
</dbReference>
<feature type="domain" description="Peptidase S1" evidence="22">
    <location>
        <begin position="779"/>
        <end position="1013"/>
    </location>
</feature>
<dbReference type="PROSITE" id="PS50060">
    <property type="entry name" value="MAM_2"/>
    <property type="match status" value="1"/>
</dbReference>
<keyword evidence="14" id="KW-0968">Cytoplasmic vesicle</keyword>
<gene>
    <name evidence="24" type="primary">Tmprss15</name>
    <name evidence="24" type="ORF">CISJUN_R14216</name>
</gene>
<keyword evidence="5 18" id="KW-0812">Transmembrane</keyword>
<evidence type="ECO:0000259" key="19">
    <source>
        <dbReference type="PROSITE" id="PS01180"/>
    </source>
</evidence>
<evidence type="ECO:0000256" key="13">
    <source>
        <dbReference type="ARBA" id="ARBA00023180"/>
    </source>
</evidence>
<dbReference type="InterPro" id="IPR036772">
    <property type="entry name" value="SRCR-like_dom_sf"/>
</dbReference>
<dbReference type="Pfam" id="PF00089">
    <property type="entry name" value="Trypsin"/>
    <property type="match status" value="1"/>
</dbReference>
<dbReference type="PROSITE" id="PS00135">
    <property type="entry name" value="TRYPSIN_SER"/>
    <property type="match status" value="1"/>
</dbReference>
<feature type="transmembrane region" description="Helical" evidence="18">
    <location>
        <begin position="12"/>
        <end position="37"/>
    </location>
</feature>
<dbReference type="SUPFAM" id="SSF49854">
    <property type="entry name" value="Spermadhesin, CUB domain"/>
    <property type="match status" value="2"/>
</dbReference>
<dbReference type="Gene3D" id="2.60.120.200">
    <property type="match status" value="1"/>
</dbReference>
<keyword evidence="6" id="KW-0677">Repeat</keyword>
<dbReference type="SMART" id="SM00042">
    <property type="entry name" value="CUB"/>
    <property type="match status" value="2"/>
</dbReference>
<comment type="subcellular location">
    <subcellularLocation>
        <location evidence="1">Cytoplasmic vesicle</location>
        <location evidence="1">Secretory vesicle</location>
    </subcellularLocation>
    <subcellularLocation>
        <location evidence="2">Membrane</location>
        <topology evidence="2">Single-pass type II membrane protein</topology>
    </subcellularLocation>
</comment>
<dbReference type="FunFam" id="2.60.120.290:FF:000043">
    <property type="entry name" value="Enteropeptidase"/>
    <property type="match status" value="1"/>
</dbReference>
<dbReference type="InterPro" id="IPR001190">
    <property type="entry name" value="SRCR"/>
</dbReference>
<dbReference type="InterPro" id="IPR036055">
    <property type="entry name" value="LDL_receptor-like_sf"/>
</dbReference>
<evidence type="ECO:0000256" key="18">
    <source>
        <dbReference type="SAM" id="Phobius"/>
    </source>
</evidence>
<evidence type="ECO:0000256" key="12">
    <source>
        <dbReference type="ARBA" id="ARBA00023157"/>
    </source>
</evidence>
<dbReference type="InterPro" id="IPR001254">
    <property type="entry name" value="Trypsin_dom"/>
</dbReference>
<keyword evidence="9" id="KW-0735">Signal-anchor</keyword>
<dbReference type="SMART" id="SM00020">
    <property type="entry name" value="Tryp_SPc"/>
    <property type="match status" value="1"/>
</dbReference>
<dbReference type="PANTHER" id="PTHR24252">
    <property type="entry name" value="ACROSIN-RELATED"/>
    <property type="match status" value="1"/>
</dbReference>
<evidence type="ECO:0000256" key="4">
    <source>
        <dbReference type="ARBA" id="ARBA00022670"/>
    </source>
</evidence>
<dbReference type="SUPFAM" id="SSF49899">
    <property type="entry name" value="Concanavalin A-like lectins/glucanases"/>
    <property type="match status" value="1"/>
</dbReference>
<evidence type="ECO:0000256" key="5">
    <source>
        <dbReference type="ARBA" id="ARBA00022692"/>
    </source>
</evidence>
<evidence type="ECO:0000256" key="10">
    <source>
        <dbReference type="ARBA" id="ARBA00022989"/>
    </source>
</evidence>
<dbReference type="GO" id="GO:0009566">
    <property type="term" value="P:fertilization"/>
    <property type="evidence" value="ECO:0007669"/>
    <property type="project" value="UniProtKB-ARBA"/>
</dbReference>
<dbReference type="PROSITE" id="PS50024">
    <property type="entry name" value="SEA"/>
    <property type="match status" value="1"/>
</dbReference>
<feature type="transmembrane region" description="Helical" evidence="18">
    <location>
        <begin position="100"/>
        <end position="124"/>
    </location>
</feature>
<dbReference type="Gene3D" id="3.10.250.10">
    <property type="entry name" value="SRCR-like domain"/>
    <property type="match status" value="1"/>
</dbReference>
<dbReference type="PROSITE" id="PS50287">
    <property type="entry name" value="SRCR_2"/>
    <property type="match status" value="1"/>
</dbReference>
<dbReference type="Pfam" id="PF00057">
    <property type="entry name" value="Ldl_recept_a"/>
    <property type="match status" value="2"/>
</dbReference>
<dbReference type="GO" id="GO:0030133">
    <property type="term" value="C:transport vesicle"/>
    <property type="evidence" value="ECO:0007669"/>
    <property type="project" value="UniProtKB-SubCell"/>
</dbReference>
<evidence type="ECO:0000256" key="14">
    <source>
        <dbReference type="ARBA" id="ARBA00023329"/>
    </source>
</evidence>
<dbReference type="InterPro" id="IPR036364">
    <property type="entry name" value="SEA_dom_sf"/>
</dbReference>
<dbReference type="InterPro" id="IPR023415">
    <property type="entry name" value="LDLR_class-A_CS"/>
</dbReference>
<dbReference type="Proteomes" id="UP000546986">
    <property type="component" value="Unassembled WGS sequence"/>
</dbReference>
<feature type="disulfide bond" evidence="15">
    <location>
        <begin position="656"/>
        <end position="671"/>
    </location>
</feature>
<dbReference type="SMART" id="SM00192">
    <property type="entry name" value="LDLa"/>
    <property type="match status" value="2"/>
</dbReference>
<keyword evidence="7 17" id="KW-0378">Hydrolase</keyword>
<dbReference type="CDD" id="cd00041">
    <property type="entry name" value="CUB"/>
    <property type="match status" value="2"/>
</dbReference>
<keyword evidence="4 17" id="KW-0645">Protease</keyword>
<evidence type="ECO:0000256" key="1">
    <source>
        <dbReference type="ARBA" id="ARBA00004398"/>
    </source>
</evidence>
<dbReference type="InterPro" id="IPR033116">
    <property type="entry name" value="TRYPSIN_SER"/>
</dbReference>
<dbReference type="SMART" id="SM00202">
    <property type="entry name" value="SR"/>
    <property type="match status" value="1"/>
</dbReference>
<dbReference type="Gene3D" id="2.40.10.10">
    <property type="entry name" value="Trypsin-like serine proteases"/>
    <property type="match status" value="2"/>
</dbReference>
<comment type="caution">
    <text evidence="24">The sequence shown here is derived from an EMBL/GenBank/DDBJ whole genome shotgun (WGS) entry which is preliminary data.</text>
</comment>
<evidence type="ECO:0000256" key="2">
    <source>
        <dbReference type="ARBA" id="ARBA00004606"/>
    </source>
</evidence>
<dbReference type="Pfam" id="PF15494">
    <property type="entry name" value="SRCR_2"/>
    <property type="match status" value="1"/>
</dbReference>
<name>A0A7L1QF63_9PASS</name>
<feature type="domain" description="CUB" evidence="19">
    <location>
        <begin position="518"/>
        <end position="631"/>
    </location>
</feature>
<dbReference type="FunFam" id="2.40.10.10:FF:000003">
    <property type="entry name" value="Transmembrane serine protease 3"/>
    <property type="match status" value="1"/>
</dbReference>
<evidence type="ECO:0000256" key="6">
    <source>
        <dbReference type="ARBA" id="ARBA00022737"/>
    </source>
</evidence>
<dbReference type="PROSITE" id="PS50068">
    <property type="entry name" value="LDLRA_2"/>
    <property type="match status" value="2"/>
</dbReference>
<evidence type="ECO:0000313" key="25">
    <source>
        <dbReference type="Proteomes" id="UP000546986"/>
    </source>
</evidence>
<protein>
    <submittedName>
        <fullName evidence="24">ENTK Enteropeptidase</fullName>
    </submittedName>
</protein>
<dbReference type="FunFam" id="3.10.250.10:FF:000029">
    <property type="entry name" value="Enteropeptidase"/>
    <property type="match status" value="1"/>
</dbReference>
<dbReference type="SMART" id="SM00137">
    <property type="entry name" value="MAM"/>
    <property type="match status" value="1"/>
</dbReference>
<dbReference type="InterPro" id="IPR013320">
    <property type="entry name" value="ConA-like_dom_sf"/>
</dbReference>
<dbReference type="Pfam" id="PF00629">
    <property type="entry name" value="MAM"/>
    <property type="match status" value="1"/>
</dbReference>
<dbReference type="CDD" id="cd00112">
    <property type="entry name" value="LDLa"/>
    <property type="match status" value="2"/>
</dbReference>
<dbReference type="Pfam" id="PF00431">
    <property type="entry name" value="CUB"/>
    <property type="match status" value="2"/>
</dbReference>
<dbReference type="GO" id="GO:0004252">
    <property type="term" value="F:serine-type endopeptidase activity"/>
    <property type="evidence" value="ECO:0007669"/>
    <property type="project" value="InterPro"/>
</dbReference>
<dbReference type="AlphaFoldDB" id="A0A7L1QF63"/>
<evidence type="ECO:0000313" key="24">
    <source>
        <dbReference type="EMBL" id="NXO23275.1"/>
    </source>
</evidence>
<dbReference type="PROSITE" id="PS00420">
    <property type="entry name" value="SRCR_1"/>
    <property type="match status" value="1"/>
</dbReference>
<dbReference type="PROSITE" id="PS50240">
    <property type="entry name" value="TRYPSIN_DOM"/>
    <property type="match status" value="1"/>
</dbReference>
<evidence type="ECO:0000256" key="16">
    <source>
        <dbReference type="PROSITE-ProRule" id="PRU00196"/>
    </source>
</evidence>
<feature type="non-terminal residue" evidence="24">
    <location>
        <position position="1"/>
    </location>
</feature>
<feature type="disulfide bond" evidence="15">
    <location>
        <begin position="644"/>
        <end position="662"/>
    </location>
</feature>
<feature type="domain" description="SEA" evidence="20">
    <location>
        <begin position="50"/>
        <end position="166"/>
    </location>
</feature>
<dbReference type="GO" id="GO:0006508">
    <property type="term" value="P:proteolysis"/>
    <property type="evidence" value="ECO:0007669"/>
    <property type="project" value="UniProtKB-KW"/>
</dbReference>
<accession>A0A7L1QF63</accession>
<evidence type="ECO:0000256" key="3">
    <source>
        <dbReference type="ARBA" id="ARBA00009931"/>
    </source>
</evidence>
<dbReference type="FunFam" id="2.60.120.290:FF:000005">
    <property type="entry name" value="Procollagen C-endopeptidase enhancer 1"/>
    <property type="match status" value="1"/>
</dbReference>
<proteinExistence type="inferred from homology"/>
<sequence length="1013" mass="112536">QIEGRHKQLSSFYEILFASLHAIFVCVCVGLIVLSWLSIQELERAEADVNTHGYMGIFKIVSGTSFTPTLQNSSSADFKILAFDVEKLVRTYQLVVNSSVFVGLLILLPSGRKFSVVVILTLYFTQMVTAEKVKNELVLGVIANNPNPTKTLKIDVNSIQITGIKALAPKQQLDSECLPPAELCADGVTCISQDFFCDGVLNCPDGSDESEKRCAAVCDGKFMLTGSSGFFHSMNYPNPYNENIVCKWIIVVPEGLSIKLNFTSFESQPYADILNIFEGLGQNKVLRASLSGTNLETIYIFSHEATAQFMSDYSENYNGFNATYTAFNASELNNYEKINCTFEDGFCFWIQDLDDDSDWDRVQGPTFPFMSGPEFDHTFGNLSGFYISTPIGLGFMEERVRILSLPLVPSDMYCLSFWYFMYAGNVYRLRVSISHEHGQEKIIFNKEGNYGNNWHYGQVTLNETSDFKVIFDAFKRRGPSDIAVDDIGLTKGKCNEENYVEPTVRPTVATTPLVPTDCGGPFELWEPNSTFSSANFPNNYPNLASCVWYLNAENGKNIQLHFQVFDLESIHDVVEVRDGRGPDSLLLGKTAVYTEKGPLPDVFSTTNQMTVTLRTDKSTTRKGFLANFTTGYHLRACTVDEHQCGSGKCIPLHNLCDNVPQCEDGSDEAKCMRLLNGTLSTQGLVQARIGKSWHLACADDWSGEIADSVCQLLGLGDANMSSAVLFTGEGPFVTITKGGDHSLNFTKREHCLDSLVIHLQCNIQTCGKHLVTENGGTRIVGGSDARREAWPWIVSLHFNFQPVCGASLVSDEWLVTAAHCVYGRQLKPSRWQAVLGLYLQSDLAQPPAVVQNIDRIIINPHYMKQTKDSDIALMHLQHKVQYTDYIQPICLPEKTQQFLPGINCSIAGWGDINNEGPTSDILQEAEVPLLSNEKCQQWLPKYNITENMLCAGYDMGGIDSCQGDSGGPLTFQDGDKWFLVGVVSFGEGCALPQQPGVYVRVTMFVDWIKSIIY</sequence>
<dbReference type="CDD" id="cd00190">
    <property type="entry name" value="Tryp_SPc"/>
    <property type="match status" value="1"/>
</dbReference>
<feature type="domain" description="MAM" evidence="21">
    <location>
        <begin position="338"/>
        <end position="496"/>
    </location>
</feature>
<evidence type="ECO:0000256" key="7">
    <source>
        <dbReference type="ARBA" id="ARBA00022801"/>
    </source>
</evidence>
<dbReference type="EMBL" id="VXBR01003333">
    <property type="protein sequence ID" value="NXO23275.1"/>
    <property type="molecule type" value="Genomic_DNA"/>
</dbReference>
<dbReference type="InterPro" id="IPR018114">
    <property type="entry name" value="TRYPSIN_HIS"/>
</dbReference>